<organism evidence="2">
    <name type="scientific">Tanacetum cinerariifolium</name>
    <name type="common">Dalmatian daisy</name>
    <name type="synonym">Chrysanthemum cinerariifolium</name>
    <dbReference type="NCBI Taxonomy" id="118510"/>
    <lineage>
        <taxon>Eukaryota</taxon>
        <taxon>Viridiplantae</taxon>
        <taxon>Streptophyta</taxon>
        <taxon>Embryophyta</taxon>
        <taxon>Tracheophyta</taxon>
        <taxon>Spermatophyta</taxon>
        <taxon>Magnoliopsida</taxon>
        <taxon>eudicotyledons</taxon>
        <taxon>Gunneridae</taxon>
        <taxon>Pentapetalae</taxon>
        <taxon>asterids</taxon>
        <taxon>campanulids</taxon>
        <taxon>Asterales</taxon>
        <taxon>Asteraceae</taxon>
        <taxon>Asteroideae</taxon>
        <taxon>Anthemideae</taxon>
        <taxon>Anthemidinae</taxon>
        <taxon>Tanacetum</taxon>
    </lineage>
</organism>
<sequence length="65" mass="7057">LAQQLQLADVLGQPGAERHLKLGRTGGQQKADGPGEQQRQHGDHNRAKQGDRQPTRALTGNQPLQ</sequence>
<feature type="compositionally biased region" description="Polar residues" evidence="1">
    <location>
        <begin position="56"/>
        <end position="65"/>
    </location>
</feature>
<dbReference type="AlphaFoldDB" id="A0A699X657"/>
<proteinExistence type="predicted"/>
<name>A0A699X657_TANCI</name>
<feature type="region of interest" description="Disordered" evidence="1">
    <location>
        <begin position="1"/>
        <end position="65"/>
    </location>
</feature>
<feature type="non-terminal residue" evidence="2">
    <location>
        <position position="1"/>
    </location>
</feature>
<dbReference type="EMBL" id="BKCJ011807121">
    <property type="protein sequence ID" value="GFD54533.1"/>
    <property type="molecule type" value="Genomic_DNA"/>
</dbReference>
<comment type="caution">
    <text evidence="2">The sequence shown here is derived from an EMBL/GenBank/DDBJ whole genome shotgun (WGS) entry which is preliminary data.</text>
</comment>
<evidence type="ECO:0000313" key="2">
    <source>
        <dbReference type="EMBL" id="GFD54533.1"/>
    </source>
</evidence>
<gene>
    <name evidence="2" type="ORF">Tci_926502</name>
</gene>
<reference evidence="2" key="1">
    <citation type="journal article" date="2019" name="Sci. Rep.">
        <title>Draft genome of Tanacetum cinerariifolium, the natural source of mosquito coil.</title>
        <authorList>
            <person name="Yamashiro T."/>
            <person name="Shiraishi A."/>
            <person name="Satake H."/>
            <person name="Nakayama K."/>
        </authorList>
    </citation>
    <scope>NUCLEOTIDE SEQUENCE</scope>
</reference>
<accession>A0A699X657</accession>
<feature type="non-terminal residue" evidence="2">
    <location>
        <position position="65"/>
    </location>
</feature>
<feature type="compositionally biased region" description="Basic and acidic residues" evidence="1">
    <location>
        <begin position="38"/>
        <end position="54"/>
    </location>
</feature>
<protein>
    <submittedName>
        <fullName evidence="2">Uncharacterized protein</fullName>
    </submittedName>
</protein>
<evidence type="ECO:0000256" key="1">
    <source>
        <dbReference type="SAM" id="MobiDB-lite"/>
    </source>
</evidence>